<accession>A0A367ZRJ4</accession>
<proteinExistence type="predicted"/>
<evidence type="ECO:0000313" key="2">
    <source>
        <dbReference type="Proteomes" id="UP000252355"/>
    </source>
</evidence>
<dbReference type="Gene3D" id="3.40.50.2300">
    <property type="match status" value="1"/>
</dbReference>
<dbReference type="SUPFAM" id="SSF52172">
    <property type="entry name" value="CheY-like"/>
    <property type="match status" value="1"/>
</dbReference>
<dbReference type="Pfam" id="PF09986">
    <property type="entry name" value="DUF2225"/>
    <property type="match status" value="1"/>
</dbReference>
<reference evidence="1 2" key="1">
    <citation type="submission" date="2018-05" db="EMBL/GenBank/DDBJ databases">
        <title>A metagenomic window into the 2 km-deep terrestrial subsurface aquifer revealed taxonomically and functionally diverse microbial community comprising novel uncultured bacterial lineages.</title>
        <authorList>
            <person name="Kadnikov V.V."/>
            <person name="Mardanov A.V."/>
            <person name="Beletsky A.V."/>
            <person name="Banks D."/>
            <person name="Pimenov N.V."/>
            <person name="Frank Y.A."/>
            <person name="Karnachuk O.V."/>
            <person name="Ravin N.V."/>
        </authorList>
    </citation>
    <scope>NUCLEOTIDE SEQUENCE [LARGE SCALE GENOMIC DNA]</scope>
    <source>
        <strain evidence="1">BY5</strain>
    </source>
</reference>
<dbReference type="EMBL" id="QOQW01000005">
    <property type="protein sequence ID" value="RCK80660.1"/>
    <property type="molecule type" value="Genomic_DNA"/>
</dbReference>
<organism evidence="1 2">
    <name type="scientific">Candidatus Ozemobacter sibiricus</name>
    <dbReference type="NCBI Taxonomy" id="2268124"/>
    <lineage>
        <taxon>Bacteria</taxon>
        <taxon>Candidatus Ozemobacteria</taxon>
        <taxon>Candidatus Ozemobacterales</taxon>
        <taxon>Candidatus Ozemobacteraceae</taxon>
        <taxon>Candidatus Ozemobacter</taxon>
    </lineage>
</organism>
<evidence type="ECO:0000313" key="1">
    <source>
        <dbReference type="EMBL" id="RCK80660.1"/>
    </source>
</evidence>
<dbReference type="AlphaFoldDB" id="A0A367ZRJ4"/>
<dbReference type="SUPFAM" id="SSF48452">
    <property type="entry name" value="TPR-like"/>
    <property type="match status" value="1"/>
</dbReference>
<dbReference type="InterPro" id="IPR011006">
    <property type="entry name" value="CheY-like_superfamily"/>
</dbReference>
<dbReference type="InterPro" id="IPR011990">
    <property type="entry name" value="TPR-like_helical_dom_sf"/>
</dbReference>
<sequence length="412" mass="47003">MPRLQVIILSRDPIYSVFLEMTIREHGFHPRLAANIELVERWSTAALTVAWFIDLDQQTLTVEEVAAKARLKAPDAKLIFLSSRFDAALAQSCIRQQALALLVKPIVIPRLIQCLNSLRQEVELLEHDEVLPSPTGDRVERDTREAAPDFSDHPFLRPVRLTCPICGRVFEGLRFKLWTVPVSDTDTDFCPICPERVHPELYTAMVCPGCLFAHYVGKFEQTVCQEALRLQFLSTQARAERRQLAFNLDFQGERTILHGIKSFELAARSALDLKLRGNLKLAGEFYLKCSWLCRRVGHRPQERQAQEQALECLSRAYAPYRPIDDRFPSAAQVAQRMEAGQEPLNERGIAVTGFLVGELHRRLGHLGKAQEYFKEVLNMPFLHRYSSLLSHIHAVARALSEELQGHQPRRNP</sequence>
<comment type="caution">
    <text evidence="1">The sequence shown here is derived from an EMBL/GenBank/DDBJ whole genome shotgun (WGS) entry which is preliminary data.</text>
</comment>
<dbReference type="Proteomes" id="UP000252355">
    <property type="component" value="Unassembled WGS sequence"/>
</dbReference>
<protein>
    <submittedName>
        <fullName evidence="1">DUF2225 domain-containing protein</fullName>
    </submittedName>
</protein>
<dbReference type="InterPro" id="IPR018708">
    <property type="entry name" value="DUF2225"/>
</dbReference>
<gene>
    <name evidence="1" type="ORF">OZSIB_2973</name>
</gene>
<name>A0A367ZRJ4_9BACT</name>